<comment type="pathway">
    <text evidence="1 10">Cofactor biosynthesis; (R)-pantothenate biosynthesis; (R)-pantoate from 3-methyl-2-oxobutanoate: step 2/2.</text>
</comment>
<evidence type="ECO:0000256" key="10">
    <source>
        <dbReference type="RuleBase" id="RU362068"/>
    </source>
</evidence>
<dbReference type="InterPro" id="IPR008927">
    <property type="entry name" value="6-PGluconate_DH-like_C_sf"/>
</dbReference>
<dbReference type="SUPFAM" id="SSF48179">
    <property type="entry name" value="6-phosphogluconate dehydrogenase C-terminal domain-like"/>
    <property type="match status" value="1"/>
</dbReference>
<dbReference type="Pfam" id="PF02558">
    <property type="entry name" value="ApbA"/>
    <property type="match status" value="1"/>
</dbReference>
<dbReference type="GO" id="GO:0015940">
    <property type="term" value="P:pantothenate biosynthetic process"/>
    <property type="evidence" value="ECO:0007669"/>
    <property type="project" value="UniProtKB-UniPathway"/>
</dbReference>
<keyword evidence="6 10" id="KW-0521">NADP</keyword>
<feature type="domain" description="Ketopantoate reductase C-terminal" evidence="12">
    <location>
        <begin position="173"/>
        <end position="312"/>
    </location>
</feature>
<dbReference type="PANTHER" id="PTHR43765:SF2">
    <property type="entry name" value="2-DEHYDROPANTOATE 2-REDUCTASE"/>
    <property type="match status" value="1"/>
</dbReference>
<evidence type="ECO:0000256" key="9">
    <source>
        <dbReference type="ARBA" id="ARBA00048793"/>
    </source>
</evidence>
<gene>
    <name evidence="13" type="ORF">FBQ74_10110</name>
</gene>
<dbReference type="NCBIfam" id="TIGR00745">
    <property type="entry name" value="apbA_panE"/>
    <property type="match status" value="1"/>
</dbReference>
<dbReference type="InterPro" id="IPR003710">
    <property type="entry name" value="ApbA"/>
</dbReference>
<dbReference type="OrthoDB" id="6530772at2"/>
<reference evidence="13 14" key="1">
    <citation type="submission" date="2019-04" db="EMBL/GenBank/DDBJ databases">
        <title>Salinimonas iocasae sp. nov., a halophilic bacterium isolated from the outer tube casing of tubeworms in Okinawa Trough.</title>
        <authorList>
            <person name="Zhang H."/>
            <person name="Wang H."/>
            <person name="Li C."/>
        </authorList>
    </citation>
    <scope>NUCLEOTIDE SEQUENCE [LARGE SCALE GENOMIC DNA]</scope>
    <source>
        <strain evidence="13 14">KX18D6</strain>
    </source>
</reference>
<organism evidence="13 14">
    <name type="scientific">Salinimonas iocasae</name>
    <dbReference type="NCBI Taxonomy" id="2572577"/>
    <lineage>
        <taxon>Bacteria</taxon>
        <taxon>Pseudomonadati</taxon>
        <taxon>Pseudomonadota</taxon>
        <taxon>Gammaproteobacteria</taxon>
        <taxon>Alteromonadales</taxon>
        <taxon>Alteromonadaceae</taxon>
        <taxon>Alteromonas/Salinimonas group</taxon>
        <taxon>Salinimonas</taxon>
    </lineage>
</organism>
<keyword evidence="5 10" id="KW-0566">Pantothenate biosynthesis</keyword>
<keyword evidence="7 10" id="KW-0560">Oxidoreductase</keyword>
<dbReference type="Gene3D" id="3.40.50.720">
    <property type="entry name" value="NAD(P)-binding Rossmann-like Domain"/>
    <property type="match status" value="1"/>
</dbReference>
<accession>A0A5B7YDL4</accession>
<evidence type="ECO:0000313" key="14">
    <source>
        <dbReference type="Proteomes" id="UP000304912"/>
    </source>
</evidence>
<evidence type="ECO:0000259" key="12">
    <source>
        <dbReference type="Pfam" id="PF08546"/>
    </source>
</evidence>
<evidence type="ECO:0000256" key="8">
    <source>
        <dbReference type="ARBA" id="ARBA00032024"/>
    </source>
</evidence>
<dbReference type="InterPro" id="IPR013752">
    <property type="entry name" value="KPA_reductase"/>
</dbReference>
<dbReference type="GO" id="GO:0008677">
    <property type="term" value="F:2-dehydropantoate 2-reductase activity"/>
    <property type="evidence" value="ECO:0007669"/>
    <property type="project" value="UniProtKB-EC"/>
</dbReference>
<dbReference type="InterPro" id="IPR013328">
    <property type="entry name" value="6PGD_dom2"/>
</dbReference>
<evidence type="ECO:0000256" key="2">
    <source>
        <dbReference type="ARBA" id="ARBA00007870"/>
    </source>
</evidence>
<dbReference type="Pfam" id="PF08546">
    <property type="entry name" value="ApbA_C"/>
    <property type="match status" value="1"/>
</dbReference>
<dbReference type="SUPFAM" id="SSF51735">
    <property type="entry name" value="NAD(P)-binding Rossmann-fold domains"/>
    <property type="match status" value="1"/>
</dbReference>
<evidence type="ECO:0000256" key="1">
    <source>
        <dbReference type="ARBA" id="ARBA00004994"/>
    </source>
</evidence>
<keyword evidence="14" id="KW-1185">Reference proteome</keyword>
<comment type="function">
    <text evidence="10">Catalyzes the NADPH-dependent reduction of ketopantoate into pantoic acid.</text>
</comment>
<evidence type="ECO:0000256" key="5">
    <source>
        <dbReference type="ARBA" id="ARBA00022655"/>
    </source>
</evidence>
<feature type="domain" description="Ketopantoate reductase N-terminal" evidence="11">
    <location>
        <begin position="4"/>
        <end position="146"/>
    </location>
</feature>
<protein>
    <recommendedName>
        <fullName evidence="4 10">2-dehydropantoate 2-reductase</fullName>
        <ecNumber evidence="3 10">1.1.1.169</ecNumber>
    </recommendedName>
    <alternativeName>
        <fullName evidence="8 10">Ketopantoate reductase</fullName>
    </alternativeName>
</protein>
<evidence type="ECO:0000256" key="3">
    <source>
        <dbReference type="ARBA" id="ARBA00013014"/>
    </source>
</evidence>
<dbReference type="EC" id="1.1.1.169" evidence="3 10"/>
<dbReference type="InterPro" id="IPR013332">
    <property type="entry name" value="KPR_N"/>
</dbReference>
<dbReference type="RefSeq" id="WP_139756560.1">
    <property type="nucleotide sequence ID" value="NZ_CP039852.1"/>
</dbReference>
<evidence type="ECO:0000259" key="11">
    <source>
        <dbReference type="Pfam" id="PF02558"/>
    </source>
</evidence>
<dbReference type="Proteomes" id="UP000304912">
    <property type="component" value="Chromosome"/>
</dbReference>
<evidence type="ECO:0000256" key="4">
    <source>
        <dbReference type="ARBA" id="ARBA00019465"/>
    </source>
</evidence>
<dbReference type="InterPro" id="IPR036291">
    <property type="entry name" value="NAD(P)-bd_dom_sf"/>
</dbReference>
<dbReference type="AlphaFoldDB" id="A0A5B7YDL4"/>
<proteinExistence type="inferred from homology"/>
<dbReference type="PANTHER" id="PTHR43765">
    <property type="entry name" value="2-DEHYDROPANTOATE 2-REDUCTASE-RELATED"/>
    <property type="match status" value="1"/>
</dbReference>
<evidence type="ECO:0000313" key="13">
    <source>
        <dbReference type="EMBL" id="QCZ93817.1"/>
    </source>
</evidence>
<dbReference type="InterPro" id="IPR050838">
    <property type="entry name" value="Ketopantoate_reductase"/>
</dbReference>
<dbReference type="UniPathway" id="UPA00028">
    <property type="reaction ID" value="UER00004"/>
</dbReference>
<evidence type="ECO:0000256" key="6">
    <source>
        <dbReference type="ARBA" id="ARBA00022857"/>
    </source>
</evidence>
<sequence length="346" mass="38156">MTHLVFGAGLVGSYLAGVLAINGYRTTAIGRDTQLSALAAGVKLSDFLGNHATAPAVTAFNQHNDDAPEVIWLTVKCTDLTRAAQALKSVTGPKTSIVCCQNGLRAAHQIRAALPGRKVFSAVVPFNVVRLDDGTLHRGSEGPLTLPREIKRVLPGFSGAMQHPLLSLRFTSDISAVQAAKLQLNLSNAVNALSDLPVKTMLEDRGYRKIIAELMREWLEVASVNRIAVAKVTRIDGKWLPFLLCLPNFLFRRVARKMLDIDPTVRTSMWWDLQRGKATEIEDLNGEVVRQGVIARNYCPANKVIIDLIHDAEKQRRETGRYAAMSASELHNEIEIKRLEKSSYKI</sequence>
<dbReference type="GO" id="GO:0005737">
    <property type="term" value="C:cytoplasm"/>
    <property type="evidence" value="ECO:0007669"/>
    <property type="project" value="TreeGrafter"/>
</dbReference>
<name>A0A5B7YDL4_9ALTE</name>
<dbReference type="Gene3D" id="1.10.1040.10">
    <property type="entry name" value="N-(1-d-carboxylethyl)-l-norvaline Dehydrogenase, domain 2"/>
    <property type="match status" value="1"/>
</dbReference>
<comment type="similarity">
    <text evidence="2 10">Belongs to the ketopantoate reductase family.</text>
</comment>
<comment type="catalytic activity">
    <reaction evidence="9 10">
        <text>(R)-pantoate + NADP(+) = 2-dehydropantoate + NADPH + H(+)</text>
        <dbReference type="Rhea" id="RHEA:16233"/>
        <dbReference type="ChEBI" id="CHEBI:11561"/>
        <dbReference type="ChEBI" id="CHEBI:15378"/>
        <dbReference type="ChEBI" id="CHEBI:15980"/>
        <dbReference type="ChEBI" id="CHEBI:57783"/>
        <dbReference type="ChEBI" id="CHEBI:58349"/>
        <dbReference type="EC" id="1.1.1.169"/>
    </reaction>
</comment>
<dbReference type="GO" id="GO:0050661">
    <property type="term" value="F:NADP binding"/>
    <property type="evidence" value="ECO:0007669"/>
    <property type="project" value="TreeGrafter"/>
</dbReference>
<dbReference type="KEGG" id="salk:FBQ74_10110"/>
<dbReference type="EMBL" id="CP039852">
    <property type="protein sequence ID" value="QCZ93817.1"/>
    <property type="molecule type" value="Genomic_DNA"/>
</dbReference>
<evidence type="ECO:0000256" key="7">
    <source>
        <dbReference type="ARBA" id="ARBA00023002"/>
    </source>
</evidence>